<dbReference type="EMBL" id="CP063356">
    <property type="protein sequence ID" value="QOY37133.1"/>
    <property type="molecule type" value="Genomic_DNA"/>
</dbReference>
<accession>A0A7S7L9U4</accession>
<dbReference type="Gene3D" id="3.20.20.300">
    <property type="entry name" value="Glycoside hydrolase, family 3, N-terminal domain"/>
    <property type="match status" value="1"/>
</dbReference>
<reference evidence="5 6" key="2">
    <citation type="journal article" date="2019" name="Int. J. Syst. Evol. Microbiol.">
        <title>Anaerobacillus isosaccharinicus sp. nov., an alkaliphilic bacterium which degrades isosaccharinic acid.</title>
        <authorList>
            <person name="Bassil N.M."/>
            <person name="Lloyd J.R."/>
        </authorList>
    </citation>
    <scope>NUCLEOTIDE SEQUENCE [LARGE SCALE GENOMIC DNA]</scope>
    <source>
        <strain evidence="5 6">NB2006</strain>
    </source>
</reference>
<dbReference type="RefSeq" id="WP_182080424.1">
    <property type="nucleotide sequence ID" value="NZ_CP063356.2"/>
</dbReference>
<gene>
    <name evidence="5" type="primary">nagZ</name>
    <name evidence="5" type="ORF">AWH56_005685</name>
</gene>
<dbReference type="GO" id="GO:0004563">
    <property type="term" value="F:beta-N-acetylhexosaminidase activity"/>
    <property type="evidence" value="ECO:0007669"/>
    <property type="project" value="UniProtKB-EC"/>
</dbReference>
<organism evidence="5 6">
    <name type="scientific">Anaerobacillus isosaccharinicus</name>
    <dbReference type="NCBI Taxonomy" id="1532552"/>
    <lineage>
        <taxon>Bacteria</taxon>
        <taxon>Bacillati</taxon>
        <taxon>Bacillota</taxon>
        <taxon>Bacilli</taxon>
        <taxon>Bacillales</taxon>
        <taxon>Bacillaceae</taxon>
        <taxon>Anaerobacillus</taxon>
    </lineage>
</organism>
<dbReference type="PANTHER" id="PTHR30480">
    <property type="entry name" value="BETA-HEXOSAMINIDASE-RELATED"/>
    <property type="match status" value="1"/>
</dbReference>
<evidence type="ECO:0000256" key="2">
    <source>
        <dbReference type="ARBA" id="ARBA00022801"/>
    </source>
</evidence>
<dbReference type="InterPro" id="IPR036881">
    <property type="entry name" value="Glyco_hydro_3_C_sf"/>
</dbReference>
<keyword evidence="6" id="KW-1185">Reference proteome</keyword>
<dbReference type="Proteomes" id="UP000180175">
    <property type="component" value="Chromosome"/>
</dbReference>
<protein>
    <submittedName>
        <fullName evidence="5">Beta-N-acetylhexosaminidase</fullName>
        <ecNumber evidence="5">3.2.1.52</ecNumber>
    </submittedName>
</protein>
<evidence type="ECO:0000256" key="1">
    <source>
        <dbReference type="ARBA" id="ARBA00005336"/>
    </source>
</evidence>
<keyword evidence="3 5" id="KW-0326">Glycosidase</keyword>
<dbReference type="PANTHER" id="PTHR30480:SF16">
    <property type="entry name" value="GLYCOSIDE HYDROLASE FAMILY 3 DOMAIN PROTEIN"/>
    <property type="match status" value="1"/>
</dbReference>
<evidence type="ECO:0000259" key="4">
    <source>
        <dbReference type="Pfam" id="PF00933"/>
    </source>
</evidence>
<sequence length="534" mass="60087">MDARGWSIKEKIGQMFIIAFGGEEMSTDLEKAIVDLNVGGVILFQRNLRDVKKVVQLIKDIQQTAKDHERPPLWISIDQEGGGIAYLWDGMIISPGNMLIAASGNEKHAYDASYIMGVQLKKIGFNMNFAPVIDINNNPKNPVIGARSYSESAEVVSRLGQQSVQGYHDAGVLAVGKHFPGHGDTAFDSHLSLPKVDKKLKELEQFELLPFIENFKSGMEAIMTAHIIYPALDREYPATLSSFFLKSLLREKYLFDGLIITDSMEMHAISKYFGREAGSVKAVQAGADIILACGKDVASQQVMIEAVEKSVIFGEIDEGVIDAAVDRILRFKDKWIDSSIFDTKEIDYSFLKQESFHKTMNNIALDGITLQFDRDRLVPLPKKAKIKVVSQTTYNDENYIGDRKSIVHKVFSEDRYELNYITSANPTPSEVEQISESVKLQQDVVLLINERRELDRSWLDLHGKIKEKTDRVIVVSLWNPQIIASFPKDLSTYITTYSYTDHAIKQLKCLLEGQQAFKGKSPVNLLEIESISHE</sequence>
<dbReference type="NCBIfam" id="NF003740">
    <property type="entry name" value="PRK05337.1"/>
    <property type="match status" value="1"/>
</dbReference>
<evidence type="ECO:0000256" key="3">
    <source>
        <dbReference type="ARBA" id="ARBA00023295"/>
    </source>
</evidence>
<dbReference type="KEGG" id="aia:AWH56_005685"/>
<dbReference type="AlphaFoldDB" id="A0A7S7L9U4"/>
<feature type="domain" description="Glycoside hydrolase family 3 N-terminal" evidence="4">
    <location>
        <begin position="8"/>
        <end position="330"/>
    </location>
</feature>
<dbReference type="Gene3D" id="3.40.50.1700">
    <property type="entry name" value="Glycoside hydrolase family 3 C-terminal domain"/>
    <property type="match status" value="1"/>
</dbReference>
<dbReference type="GO" id="GO:0005975">
    <property type="term" value="P:carbohydrate metabolic process"/>
    <property type="evidence" value="ECO:0007669"/>
    <property type="project" value="InterPro"/>
</dbReference>
<reference evidence="5 6" key="1">
    <citation type="journal article" date="2017" name="Genome Announc.">
        <title>Draft Genome Sequences of Four Alkaliphilic Bacteria Belonging to the Anaerobacillus Genus.</title>
        <authorList>
            <person name="Bassil N.M."/>
            <person name="Lloyd J.R."/>
        </authorList>
    </citation>
    <scope>NUCLEOTIDE SEQUENCE [LARGE SCALE GENOMIC DNA]</scope>
    <source>
        <strain evidence="5 6">NB2006</strain>
    </source>
</reference>
<dbReference type="InterPro" id="IPR017853">
    <property type="entry name" value="GH"/>
</dbReference>
<dbReference type="EC" id="3.2.1.52" evidence="5"/>
<evidence type="ECO:0000313" key="5">
    <source>
        <dbReference type="EMBL" id="QOY37133.1"/>
    </source>
</evidence>
<dbReference type="InterPro" id="IPR050226">
    <property type="entry name" value="NagZ_Beta-hexosaminidase"/>
</dbReference>
<name>A0A7S7L9U4_9BACI</name>
<comment type="similarity">
    <text evidence="1">Belongs to the glycosyl hydrolase 3 family.</text>
</comment>
<dbReference type="SUPFAM" id="SSF51445">
    <property type="entry name" value="(Trans)glycosidases"/>
    <property type="match status" value="1"/>
</dbReference>
<dbReference type="InterPro" id="IPR036962">
    <property type="entry name" value="Glyco_hydro_3_N_sf"/>
</dbReference>
<keyword evidence="2 5" id="KW-0378">Hydrolase</keyword>
<dbReference type="Pfam" id="PF00933">
    <property type="entry name" value="Glyco_hydro_3"/>
    <property type="match status" value="1"/>
</dbReference>
<proteinExistence type="inferred from homology"/>
<evidence type="ECO:0000313" key="6">
    <source>
        <dbReference type="Proteomes" id="UP000180175"/>
    </source>
</evidence>
<dbReference type="GO" id="GO:0009254">
    <property type="term" value="P:peptidoglycan turnover"/>
    <property type="evidence" value="ECO:0007669"/>
    <property type="project" value="TreeGrafter"/>
</dbReference>
<dbReference type="InterPro" id="IPR001764">
    <property type="entry name" value="Glyco_hydro_3_N"/>
</dbReference>